<dbReference type="AlphaFoldDB" id="A0AAD7G5W1"/>
<keyword evidence="3" id="KW-1185">Reference proteome</keyword>
<protein>
    <submittedName>
        <fullName evidence="2">Uncharacterized protein</fullName>
    </submittedName>
</protein>
<dbReference type="EMBL" id="JARKIE010000275">
    <property type="protein sequence ID" value="KAJ7658917.1"/>
    <property type="molecule type" value="Genomic_DNA"/>
</dbReference>
<name>A0AAD7G5W1_MYCRO</name>
<accession>A0AAD7G5W1</accession>
<evidence type="ECO:0000313" key="3">
    <source>
        <dbReference type="Proteomes" id="UP001221757"/>
    </source>
</evidence>
<dbReference type="Proteomes" id="UP001221757">
    <property type="component" value="Unassembled WGS sequence"/>
</dbReference>
<proteinExistence type="predicted"/>
<evidence type="ECO:0000313" key="2">
    <source>
        <dbReference type="EMBL" id="KAJ7658917.1"/>
    </source>
</evidence>
<feature type="region of interest" description="Disordered" evidence="1">
    <location>
        <begin position="108"/>
        <end position="208"/>
    </location>
</feature>
<gene>
    <name evidence="2" type="ORF">B0H17DRAFT_1261748</name>
</gene>
<reference evidence="2" key="1">
    <citation type="submission" date="2023-03" db="EMBL/GenBank/DDBJ databases">
        <title>Massive genome expansion in bonnet fungi (Mycena s.s.) driven by repeated elements and novel gene families across ecological guilds.</title>
        <authorList>
            <consortium name="Lawrence Berkeley National Laboratory"/>
            <person name="Harder C.B."/>
            <person name="Miyauchi S."/>
            <person name="Viragh M."/>
            <person name="Kuo A."/>
            <person name="Thoen E."/>
            <person name="Andreopoulos B."/>
            <person name="Lu D."/>
            <person name="Skrede I."/>
            <person name="Drula E."/>
            <person name="Henrissat B."/>
            <person name="Morin E."/>
            <person name="Kohler A."/>
            <person name="Barry K."/>
            <person name="LaButti K."/>
            <person name="Morin E."/>
            <person name="Salamov A."/>
            <person name="Lipzen A."/>
            <person name="Mereny Z."/>
            <person name="Hegedus B."/>
            <person name="Baldrian P."/>
            <person name="Stursova M."/>
            <person name="Weitz H."/>
            <person name="Taylor A."/>
            <person name="Grigoriev I.V."/>
            <person name="Nagy L.G."/>
            <person name="Martin F."/>
            <person name="Kauserud H."/>
        </authorList>
    </citation>
    <scope>NUCLEOTIDE SEQUENCE</scope>
    <source>
        <strain evidence="2">CBHHK067</strain>
    </source>
</reference>
<comment type="caution">
    <text evidence="2">The sequence shown here is derived from an EMBL/GenBank/DDBJ whole genome shotgun (WGS) entry which is preliminary data.</text>
</comment>
<evidence type="ECO:0000256" key="1">
    <source>
        <dbReference type="SAM" id="MobiDB-lite"/>
    </source>
</evidence>
<sequence length="208" mass="22567">MSANDQRAQGAKNSVSETDDRARLLTFMRKPQDAVQLRNGVISYQREIGLGFAISKQRNETEHAPGRLNIATGNDIRRLQHKLDRRVAHDKSVAAIGSVKEKRTCVRRGEEGGRALENNQHRKKDGWNTGGDLRVGFNANSISGEGSVPGGEWGEECENTKIEGHSSGPGQKEKDAARGGRGRGASGRGNDGGKKRSTIRQVDLLNGT</sequence>
<organism evidence="2 3">
    <name type="scientific">Mycena rosella</name>
    <name type="common">Pink bonnet</name>
    <name type="synonym">Agaricus rosellus</name>
    <dbReference type="NCBI Taxonomy" id="1033263"/>
    <lineage>
        <taxon>Eukaryota</taxon>
        <taxon>Fungi</taxon>
        <taxon>Dikarya</taxon>
        <taxon>Basidiomycota</taxon>
        <taxon>Agaricomycotina</taxon>
        <taxon>Agaricomycetes</taxon>
        <taxon>Agaricomycetidae</taxon>
        <taxon>Agaricales</taxon>
        <taxon>Marasmiineae</taxon>
        <taxon>Mycenaceae</taxon>
        <taxon>Mycena</taxon>
    </lineage>
</organism>